<name>A0AA38F5I9_TAXCH</name>
<evidence type="ECO:0000313" key="2">
    <source>
        <dbReference type="Proteomes" id="UP000824469"/>
    </source>
</evidence>
<protein>
    <submittedName>
        <fullName evidence="1">Uncharacterized protein</fullName>
    </submittedName>
</protein>
<accession>A0AA38F5I9</accession>
<gene>
    <name evidence="1" type="ORF">KI387_034555</name>
</gene>
<evidence type="ECO:0000313" key="1">
    <source>
        <dbReference type="EMBL" id="KAH9290438.1"/>
    </source>
</evidence>
<dbReference type="Proteomes" id="UP000824469">
    <property type="component" value="Unassembled WGS sequence"/>
</dbReference>
<feature type="non-terminal residue" evidence="1">
    <location>
        <position position="104"/>
    </location>
</feature>
<dbReference type="AlphaFoldDB" id="A0AA38F5I9"/>
<dbReference type="EMBL" id="JAHRHJ020003813">
    <property type="protein sequence ID" value="KAH9290438.1"/>
    <property type="molecule type" value="Genomic_DNA"/>
</dbReference>
<organism evidence="1 2">
    <name type="scientific">Taxus chinensis</name>
    <name type="common">Chinese yew</name>
    <name type="synonym">Taxus wallichiana var. chinensis</name>
    <dbReference type="NCBI Taxonomy" id="29808"/>
    <lineage>
        <taxon>Eukaryota</taxon>
        <taxon>Viridiplantae</taxon>
        <taxon>Streptophyta</taxon>
        <taxon>Embryophyta</taxon>
        <taxon>Tracheophyta</taxon>
        <taxon>Spermatophyta</taxon>
        <taxon>Pinopsida</taxon>
        <taxon>Pinidae</taxon>
        <taxon>Conifers II</taxon>
        <taxon>Cupressales</taxon>
        <taxon>Taxaceae</taxon>
        <taxon>Taxus</taxon>
    </lineage>
</organism>
<feature type="non-terminal residue" evidence="1">
    <location>
        <position position="1"/>
    </location>
</feature>
<comment type="caution">
    <text evidence="1">The sequence shown here is derived from an EMBL/GenBank/DDBJ whole genome shotgun (WGS) entry which is preliminary data.</text>
</comment>
<keyword evidence="2" id="KW-1185">Reference proteome</keyword>
<sequence length="104" mass="12442">EQNQDPKAMDNLGKALIIRENNKSYQEEQSLGMEQDQHKKFKSVWGDLSIKLVRRKEFMEYSWLETLTQYLVSNLLMTQRCLDEPPRAKLNKPVKCFIHFWQPL</sequence>
<reference evidence="1 2" key="1">
    <citation type="journal article" date="2021" name="Nat. Plants">
        <title>The Taxus genome provides insights into paclitaxel biosynthesis.</title>
        <authorList>
            <person name="Xiong X."/>
            <person name="Gou J."/>
            <person name="Liao Q."/>
            <person name="Li Y."/>
            <person name="Zhou Q."/>
            <person name="Bi G."/>
            <person name="Li C."/>
            <person name="Du R."/>
            <person name="Wang X."/>
            <person name="Sun T."/>
            <person name="Guo L."/>
            <person name="Liang H."/>
            <person name="Lu P."/>
            <person name="Wu Y."/>
            <person name="Zhang Z."/>
            <person name="Ro D.K."/>
            <person name="Shang Y."/>
            <person name="Huang S."/>
            <person name="Yan J."/>
        </authorList>
    </citation>
    <scope>NUCLEOTIDE SEQUENCE [LARGE SCALE GENOMIC DNA]</scope>
    <source>
        <strain evidence="1">Ta-2019</strain>
    </source>
</reference>
<proteinExistence type="predicted"/>